<accession>F4L872</accession>
<dbReference type="OrthoDB" id="9809549at2"/>
<dbReference type="AlphaFoldDB" id="F4L872"/>
<evidence type="ECO:0000313" key="2">
    <source>
        <dbReference type="EMBL" id="AEE54580.1"/>
    </source>
</evidence>
<keyword evidence="3" id="KW-1185">Reference proteome</keyword>
<organism evidence="2 3">
    <name type="scientific">Haliscomenobacter hydrossis (strain ATCC 27775 / DSM 1100 / LMG 10767 / O)</name>
    <dbReference type="NCBI Taxonomy" id="760192"/>
    <lineage>
        <taxon>Bacteria</taxon>
        <taxon>Pseudomonadati</taxon>
        <taxon>Bacteroidota</taxon>
        <taxon>Saprospiria</taxon>
        <taxon>Saprospirales</taxon>
        <taxon>Haliscomenobacteraceae</taxon>
        <taxon>Haliscomenobacter</taxon>
    </lineage>
</organism>
<geneLocation type="plasmid" evidence="2 3">
    <name>pHALHY02</name>
</geneLocation>
<keyword evidence="2" id="KW-0614">Plasmid</keyword>
<protein>
    <recommendedName>
        <fullName evidence="4">CBM-cenC domain-containing protein</fullName>
    </recommendedName>
</protein>
<proteinExistence type="predicted"/>
<feature type="signal peptide" evidence="1">
    <location>
        <begin position="1"/>
        <end position="19"/>
    </location>
</feature>
<evidence type="ECO:0008006" key="4">
    <source>
        <dbReference type="Google" id="ProtNLM"/>
    </source>
</evidence>
<evidence type="ECO:0000313" key="3">
    <source>
        <dbReference type="Proteomes" id="UP000008461"/>
    </source>
</evidence>
<name>F4L872_HALH1</name>
<dbReference type="EMBL" id="CP002693">
    <property type="protein sequence ID" value="AEE54580.1"/>
    <property type="molecule type" value="Genomic_DNA"/>
</dbReference>
<dbReference type="Gene3D" id="2.60.120.430">
    <property type="entry name" value="Galactose-binding lectin"/>
    <property type="match status" value="1"/>
</dbReference>
<dbReference type="KEGG" id="hhy:Halhy_6767"/>
<dbReference type="Proteomes" id="UP000008461">
    <property type="component" value="Plasmid pHALHY02"/>
</dbReference>
<dbReference type="InterPro" id="IPR008979">
    <property type="entry name" value="Galactose-bd-like_sf"/>
</dbReference>
<gene>
    <name evidence="2" type="ordered locus">Halhy_6767</name>
</gene>
<reference evidence="2 3" key="1">
    <citation type="journal article" date="2011" name="Stand. Genomic Sci.">
        <title>Complete genome sequence of Haliscomenobacter hydrossis type strain (O).</title>
        <authorList>
            <consortium name="US DOE Joint Genome Institute (JGI-PGF)"/>
            <person name="Daligault H."/>
            <person name="Lapidus A."/>
            <person name="Zeytun A."/>
            <person name="Nolan M."/>
            <person name="Lucas S."/>
            <person name="Del Rio T.G."/>
            <person name="Tice H."/>
            <person name="Cheng J.F."/>
            <person name="Tapia R."/>
            <person name="Han C."/>
            <person name="Goodwin L."/>
            <person name="Pitluck S."/>
            <person name="Liolios K."/>
            <person name="Pagani I."/>
            <person name="Ivanova N."/>
            <person name="Huntemann M."/>
            <person name="Mavromatis K."/>
            <person name="Mikhailova N."/>
            <person name="Pati A."/>
            <person name="Chen A."/>
            <person name="Palaniappan K."/>
            <person name="Land M."/>
            <person name="Hauser L."/>
            <person name="Brambilla E.M."/>
            <person name="Rohde M."/>
            <person name="Verbarg S."/>
            <person name="Goker M."/>
            <person name="Bristow J."/>
            <person name="Eisen J.A."/>
            <person name="Markowitz V."/>
            <person name="Hugenholtz P."/>
            <person name="Kyrpides N.C."/>
            <person name="Klenk H.P."/>
            <person name="Woyke T."/>
        </authorList>
    </citation>
    <scope>NUCLEOTIDE SEQUENCE [LARGE SCALE GENOMIC DNA]</scope>
    <source>
        <strain evidence="3">ATCC 27775 / DSM 1100 / LMG 10767 / O</strain>
        <plasmid evidence="3">Plasmid pHALHY02</plasmid>
    </source>
</reference>
<keyword evidence="1" id="KW-0732">Signal</keyword>
<sequence length="477" mass="55949">MRKLLSLICFKFIFLFLSAQNPILPIYQEAKGKFNYLWRLSDRMPDGEGLFIDDAWQGNPKDGETCIRIGFDVAKSSNGWVAANWKSNPGEPVNIIKKLNIKNDQLLVLTFWCRGKAGGERVKFKVGGAPDSTESLKPAVESQWLKLDTTWKQFTINLDKKNLSGLIEGFCFVIDLEHNFGKDQVWFFLDDIVFEKGNLPTKGQNEPASFLESNHHLVQFFGDYSGRKSNFFRVGYNGGSTWNEFRFFFPRLSKMIPTKISLPDPYFTALLKAQRDINWEDRLDMGIGLEWRPFNKFGNLRFYTLYQWTEFLRYDPAWSWRPKSDYRIGTEFYKESHFLDYSPFWSEMWADFSWRKTNFFIPDFNAWTFGFVPKFGLKAPAKNKFRVMPYLTGELSLAGKTVSINTNYFWQNRILVGGGFRWMPFLFHANEFFGANIRRTRFYAEALYVAKYLRGAAEQDIPDFDFRMGVTYVMNRR</sequence>
<dbReference type="HOGENOM" id="CLU_572082_0_0_10"/>
<reference key="2">
    <citation type="submission" date="2011-04" db="EMBL/GenBank/DDBJ databases">
        <title>Complete sequence of plasmid 2 of Haliscomenobacter hydrossis DSM 1100.</title>
        <authorList>
            <consortium name="US DOE Joint Genome Institute (JGI-PGF)"/>
            <person name="Lucas S."/>
            <person name="Han J."/>
            <person name="Lapidus A."/>
            <person name="Bruce D."/>
            <person name="Goodwin L."/>
            <person name="Pitluck S."/>
            <person name="Peters L."/>
            <person name="Kyrpides N."/>
            <person name="Mavromatis K."/>
            <person name="Ivanova N."/>
            <person name="Ovchinnikova G."/>
            <person name="Pagani I."/>
            <person name="Daligault H."/>
            <person name="Detter J.C."/>
            <person name="Han C."/>
            <person name="Land M."/>
            <person name="Hauser L."/>
            <person name="Markowitz V."/>
            <person name="Cheng J.-F."/>
            <person name="Hugenholtz P."/>
            <person name="Woyke T."/>
            <person name="Wu D."/>
            <person name="Verbarg S."/>
            <person name="Frueling A."/>
            <person name="Brambilla E."/>
            <person name="Klenk H.-P."/>
            <person name="Eisen J.A."/>
        </authorList>
    </citation>
    <scope>NUCLEOTIDE SEQUENCE</scope>
    <source>
        <strain>DSM 1100</strain>
    </source>
</reference>
<dbReference type="RefSeq" id="WP_013769096.1">
    <property type="nucleotide sequence ID" value="NC_015512.1"/>
</dbReference>
<dbReference type="SUPFAM" id="SSF49785">
    <property type="entry name" value="Galactose-binding domain-like"/>
    <property type="match status" value="1"/>
</dbReference>
<feature type="chain" id="PRO_5003310815" description="CBM-cenC domain-containing protein" evidence="1">
    <location>
        <begin position="20"/>
        <end position="477"/>
    </location>
</feature>
<evidence type="ECO:0000256" key="1">
    <source>
        <dbReference type="SAM" id="SignalP"/>
    </source>
</evidence>